<accession>A0A5Q2MZ40</accession>
<dbReference type="CDD" id="cd02199">
    <property type="entry name" value="YjgF_YER057c_UK114_like_1"/>
    <property type="match status" value="1"/>
</dbReference>
<dbReference type="AlphaFoldDB" id="A0A5Q2MZ40"/>
<evidence type="ECO:0000313" key="2">
    <source>
        <dbReference type="EMBL" id="QGG48018.1"/>
    </source>
</evidence>
<proteinExistence type="predicted"/>
<dbReference type="EMBL" id="CP045875">
    <property type="protein sequence ID" value="QGG48018.1"/>
    <property type="molecule type" value="Genomic_DNA"/>
</dbReference>
<name>A0A5Q2MZ40_9FIRM</name>
<dbReference type="InterPro" id="IPR013813">
    <property type="entry name" value="Endoribo_LPSP/chorism_mut-like"/>
</dbReference>
<dbReference type="PANTHER" id="PTHR43760">
    <property type="entry name" value="ENDORIBONUCLEASE-RELATED"/>
    <property type="match status" value="1"/>
</dbReference>
<gene>
    <name evidence="2" type="ORF">FTV88_1920</name>
</gene>
<protein>
    <submittedName>
        <fullName evidence="2">Endoribonuclease I-PSP family protein</fullName>
    </submittedName>
</protein>
<evidence type="ECO:0000313" key="3">
    <source>
        <dbReference type="Proteomes" id="UP000366051"/>
    </source>
</evidence>
<dbReference type="OrthoDB" id="9806350at2"/>
<organism evidence="2 3">
    <name type="scientific">Heliorestis convoluta</name>
    <dbReference type="NCBI Taxonomy" id="356322"/>
    <lineage>
        <taxon>Bacteria</taxon>
        <taxon>Bacillati</taxon>
        <taxon>Bacillota</taxon>
        <taxon>Clostridia</taxon>
        <taxon>Eubacteriales</taxon>
        <taxon>Heliobacteriaceae</taxon>
        <taxon>Heliorestis</taxon>
    </lineage>
</organism>
<dbReference type="Pfam" id="PF14588">
    <property type="entry name" value="YjgF_endoribonc"/>
    <property type="match status" value="1"/>
</dbReference>
<dbReference type="KEGG" id="hcv:FTV88_1920"/>
<keyword evidence="3" id="KW-1185">Reference proteome</keyword>
<feature type="domain" description="Endoribonuclease L-PSP/chorismate mutase-like" evidence="1">
    <location>
        <begin position="4"/>
        <end position="148"/>
    </location>
</feature>
<evidence type="ECO:0000259" key="1">
    <source>
        <dbReference type="Pfam" id="PF14588"/>
    </source>
</evidence>
<dbReference type="Gene3D" id="3.30.1330.40">
    <property type="entry name" value="RutC-like"/>
    <property type="match status" value="1"/>
</dbReference>
<dbReference type="PANTHER" id="PTHR43760:SF1">
    <property type="entry name" value="ENDORIBONUCLEASE L-PSP_CHORISMATE MUTASE-LIKE DOMAIN-CONTAINING PROTEIN"/>
    <property type="match status" value="1"/>
</dbReference>
<dbReference type="Proteomes" id="UP000366051">
    <property type="component" value="Chromosome"/>
</dbReference>
<reference evidence="3" key="1">
    <citation type="submission" date="2019-11" db="EMBL/GenBank/DDBJ databases">
        <title>Genome sequence of Heliorestis convoluta strain HH, an alkaliphilic and minimalistic phototrophic bacterium from a soda lake in Egypt.</title>
        <authorList>
            <person name="Dewey E.D."/>
            <person name="Stokes L.M."/>
            <person name="Burchell B.M."/>
            <person name="Shaffer K.N."/>
            <person name="Huntington A.M."/>
            <person name="Baker J.M."/>
            <person name="Nadendla S."/>
            <person name="Giglio M.G."/>
            <person name="Touchman J.W."/>
            <person name="Blankenship R.E."/>
            <person name="Madigan M.T."/>
            <person name="Sattley W.M."/>
        </authorList>
    </citation>
    <scope>NUCLEOTIDE SEQUENCE [LARGE SCALE GENOMIC DNA]</scope>
    <source>
        <strain evidence="3">HH</strain>
    </source>
</reference>
<dbReference type="InterPro" id="IPR035959">
    <property type="entry name" value="RutC-like_sf"/>
</dbReference>
<dbReference type="SUPFAM" id="SSF55298">
    <property type="entry name" value="YjgF-like"/>
    <property type="match status" value="1"/>
</dbReference>
<sequence length="154" mass="16520">MNYEAKLKTLGLELPEAPKPVAAYIPAVKIGDYVYTSGQIPLLNGELKYKGKVGSDITEEEAYQAAKLCALNCLSVIKSLIGTLDNIEQIVKLTGFVASSADYNMQPKVINGASELLGEVFGEKGFHARSAVGVNELPLNATCEVEMIVKIKAD</sequence>
<dbReference type="RefSeq" id="WP_153725289.1">
    <property type="nucleotide sequence ID" value="NZ_CP045875.1"/>
</dbReference>